<evidence type="ECO:0000256" key="4">
    <source>
        <dbReference type="ARBA" id="ARBA00022517"/>
    </source>
</evidence>
<dbReference type="CDD" id="cd22393">
    <property type="entry name" value="KH-I_KRR1_rpt1"/>
    <property type="match status" value="1"/>
</dbReference>
<evidence type="ECO:0000256" key="2">
    <source>
        <dbReference type="ARBA" id="ARBA00009344"/>
    </source>
</evidence>
<gene>
    <name evidence="14" type="ORF">M407DRAFT_14602</name>
</gene>
<comment type="function">
    <text evidence="9">Required for 40S ribosome biogenesis. Involved in nucleolar processing of pre-18S ribosomal RNA and ribosome assembly. Essential for vegetative growth.</text>
</comment>
<dbReference type="InterPro" id="IPR048549">
    <property type="entry name" value="KRR1-like_KH2_euk"/>
</dbReference>
<comment type="similarity">
    <text evidence="2 11">Belongs to the KRR1 family.</text>
</comment>
<dbReference type="AlphaFoldDB" id="A0A0C3QDQ9"/>
<evidence type="ECO:0000259" key="13">
    <source>
        <dbReference type="SMART" id="SM00322"/>
    </source>
</evidence>
<dbReference type="GO" id="GO:0003723">
    <property type="term" value="F:RNA binding"/>
    <property type="evidence" value="ECO:0007669"/>
    <property type="project" value="UniProtKB-KW"/>
</dbReference>
<dbReference type="Gene3D" id="3.30.1370.10">
    <property type="entry name" value="K Homology domain, type 1"/>
    <property type="match status" value="2"/>
</dbReference>
<name>A0A0C3QDQ9_9AGAM</name>
<keyword evidence="4 11" id="KW-0690">Ribosome biogenesis</keyword>
<dbReference type="InterPro" id="IPR048548">
    <property type="entry name" value="KRR1-like_KH2"/>
</dbReference>
<evidence type="ECO:0000313" key="15">
    <source>
        <dbReference type="Proteomes" id="UP000054248"/>
    </source>
</evidence>
<reference evidence="14 15" key="1">
    <citation type="submission" date="2014-04" db="EMBL/GenBank/DDBJ databases">
        <authorList>
            <consortium name="DOE Joint Genome Institute"/>
            <person name="Kuo A."/>
            <person name="Girlanda M."/>
            <person name="Perotto S."/>
            <person name="Kohler A."/>
            <person name="Nagy L.G."/>
            <person name="Floudas D."/>
            <person name="Copeland A."/>
            <person name="Barry K.W."/>
            <person name="Cichocki N."/>
            <person name="Veneault-Fourrey C."/>
            <person name="LaButti K."/>
            <person name="Lindquist E.A."/>
            <person name="Lipzen A."/>
            <person name="Lundell T."/>
            <person name="Morin E."/>
            <person name="Murat C."/>
            <person name="Sun H."/>
            <person name="Tunlid A."/>
            <person name="Henrissat B."/>
            <person name="Grigoriev I.V."/>
            <person name="Hibbett D.S."/>
            <person name="Martin F."/>
            <person name="Nordberg H.P."/>
            <person name="Cantor M.N."/>
            <person name="Hua S.X."/>
        </authorList>
    </citation>
    <scope>NUCLEOTIDE SEQUENCE [LARGE SCALE GENOMIC DNA]</scope>
    <source>
        <strain evidence="14 15">MUT 4182</strain>
    </source>
</reference>
<dbReference type="HOGENOM" id="CLU_040185_0_2_1"/>
<dbReference type="InterPro" id="IPR048550">
    <property type="entry name" value="KRR1-like_KH1_euk"/>
</dbReference>
<keyword evidence="15" id="KW-1185">Reference proteome</keyword>
<feature type="domain" description="K Homology" evidence="13">
    <location>
        <begin position="127"/>
        <end position="197"/>
    </location>
</feature>
<dbReference type="InterPro" id="IPR004087">
    <property type="entry name" value="KH_dom"/>
</dbReference>
<sequence length="377" mass="43525">MSDDHSEPVASTSKRNTRIYCSPQWKVPEFERPENLKAAFLDESSFATLFPKYREKYLREIWPVVTKSLEPHGISCMLDLIHGSMSVRTTRKAWDPSMILKARDLIKLLSRGVPANQAIKVLDDAVFCDIIKVGNMVFSKEKFVKRRQRIVGPEGSTLKAIELLTSCYVLVQGNTVSVMGPARSLPEVRRIVTDCMRNIHPIYRIKELMIRRELAKDPKLADVSWDRFLPKYKKRNLTTAEKTAKKRAKEVKEGSGGEEENPEPGPSKGKKVKKPYTPFPPPIQPRKVDLEMETGEYWLKPQVKKAKEEKEKLRKQLDTKAQRKAEKEKMYAAPVEVAEDTAEERVLKRKAEQMERSKENKRRDKKRKVDESSEDEE</sequence>
<dbReference type="PANTHER" id="PTHR12581:SF0">
    <property type="entry name" value="KRR1 SMALL SUBUNIT PROCESSOME COMPONENT HOMOLOG"/>
    <property type="match status" value="1"/>
</dbReference>
<evidence type="ECO:0000256" key="8">
    <source>
        <dbReference type="ARBA" id="ARBA00023274"/>
    </source>
</evidence>
<feature type="region of interest" description="Disordered" evidence="12">
    <location>
        <begin position="239"/>
        <end position="377"/>
    </location>
</feature>
<dbReference type="FunFam" id="3.30.1370.10:FF:000014">
    <property type="entry name" value="KRR1 small subunit processome component"/>
    <property type="match status" value="1"/>
</dbReference>
<keyword evidence="5 11" id="KW-0698">rRNA processing</keyword>
<evidence type="ECO:0000256" key="7">
    <source>
        <dbReference type="ARBA" id="ARBA00023242"/>
    </source>
</evidence>
<keyword evidence="6 11" id="KW-0694">RNA-binding</keyword>
<evidence type="ECO:0000256" key="3">
    <source>
        <dbReference type="ARBA" id="ARBA00017405"/>
    </source>
</evidence>
<dbReference type="InterPro" id="IPR024166">
    <property type="entry name" value="rRNA_assembly_KRR1"/>
</dbReference>
<evidence type="ECO:0000256" key="11">
    <source>
        <dbReference type="PIRNR" id="PIRNR006515"/>
    </source>
</evidence>
<comment type="subunit">
    <text evidence="10">Component of the ribosomal small subunit (SSU) processome composed of at least 40 protein subunits and snoRNA U3. Interacts with snoRNA U3. Interacts with MPP10, KRI1 and with ribosomal proteins RPS1A, RPS4A, RPS4B, RPS8A, RPS8B, RPS11A, RPS11B, RPS13, RPS24, RPS25, RPL4A, RPL7B, RPL8, RPL23, RPL25 and RPL28.</text>
</comment>
<evidence type="ECO:0000256" key="10">
    <source>
        <dbReference type="ARBA" id="ARBA00025908"/>
    </source>
</evidence>
<evidence type="ECO:0000256" key="6">
    <source>
        <dbReference type="ARBA" id="ARBA00022884"/>
    </source>
</evidence>
<evidence type="ECO:0000256" key="9">
    <source>
        <dbReference type="ARBA" id="ARBA00024668"/>
    </source>
</evidence>
<feature type="compositionally biased region" description="Basic and acidic residues" evidence="12">
    <location>
        <begin position="305"/>
        <end position="330"/>
    </location>
</feature>
<evidence type="ECO:0000313" key="14">
    <source>
        <dbReference type="EMBL" id="KIO29180.1"/>
    </source>
</evidence>
<dbReference type="CDD" id="cd22394">
    <property type="entry name" value="KH-I_KRR1_rpt2"/>
    <property type="match status" value="1"/>
</dbReference>
<organism evidence="14 15">
    <name type="scientific">Tulasnella calospora MUT 4182</name>
    <dbReference type="NCBI Taxonomy" id="1051891"/>
    <lineage>
        <taxon>Eukaryota</taxon>
        <taxon>Fungi</taxon>
        <taxon>Dikarya</taxon>
        <taxon>Basidiomycota</taxon>
        <taxon>Agaricomycotina</taxon>
        <taxon>Agaricomycetes</taxon>
        <taxon>Cantharellales</taxon>
        <taxon>Tulasnellaceae</taxon>
        <taxon>Tulasnella</taxon>
    </lineage>
</organism>
<protein>
    <recommendedName>
        <fullName evidence="3 11">KRR1 small subunit processome component</fullName>
    </recommendedName>
    <alternativeName>
        <fullName evidence="11">KRR-R motif-containing protein 1</fullName>
    </alternativeName>
</protein>
<dbReference type="Proteomes" id="UP000054248">
    <property type="component" value="Unassembled WGS sequence"/>
</dbReference>
<dbReference type="Pfam" id="PF17903">
    <property type="entry name" value="KH_KRR1_1st"/>
    <property type="match status" value="1"/>
</dbReference>
<evidence type="ECO:0000256" key="1">
    <source>
        <dbReference type="ARBA" id="ARBA00004604"/>
    </source>
</evidence>
<accession>A0A0C3QDQ9</accession>
<dbReference type="SMART" id="SM00322">
    <property type="entry name" value="KH"/>
    <property type="match status" value="1"/>
</dbReference>
<keyword evidence="7 11" id="KW-0539">Nucleus</keyword>
<dbReference type="OrthoDB" id="441223at2759"/>
<evidence type="ECO:0000256" key="12">
    <source>
        <dbReference type="SAM" id="MobiDB-lite"/>
    </source>
</evidence>
<evidence type="ECO:0000256" key="5">
    <source>
        <dbReference type="ARBA" id="ARBA00022552"/>
    </source>
</evidence>
<dbReference type="GO" id="GO:0006364">
    <property type="term" value="P:rRNA processing"/>
    <property type="evidence" value="ECO:0007669"/>
    <property type="project" value="UniProtKB-KW"/>
</dbReference>
<dbReference type="PANTHER" id="PTHR12581">
    <property type="entry name" value="HIV-1 REV BINDING PROTEIN 2, 3"/>
    <property type="match status" value="1"/>
</dbReference>
<dbReference type="GO" id="GO:0032040">
    <property type="term" value="C:small-subunit processome"/>
    <property type="evidence" value="ECO:0007669"/>
    <property type="project" value="TreeGrafter"/>
</dbReference>
<keyword evidence="8 11" id="KW-0687">Ribonucleoprotein</keyword>
<dbReference type="InterPro" id="IPR041174">
    <property type="entry name" value="KRR1-like_KH1"/>
</dbReference>
<dbReference type="SUPFAM" id="SSF54791">
    <property type="entry name" value="Eukaryotic type KH-domain (KH-domain type I)"/>
    <property type="match status" value="1"/>
</dbReference>
<dbReference type="InterPro" id="IPR036612">
    <property type="entry name" value="KH_dom_type_1_sf"/>
</dbReference>
<proteinExistence type="inferred from homology"/>
<reference evidence="15" key="2">
    <citation type="submission" date="2015-01" db="EMBL/GenBank/DDBJ databases">
        <title>Evolutionary Origins and Diversification of the Mycorrhizal Mutualists.</title>
        <authorList>
            <consortium name="DOE Joint Genome Institute"/>
            <consortium name="Mycorrhizal Genomics Consortium"/>
            <person name="Kohler A."/>
            <person name="Kuo A."/>
            <person name="Nagy L.G."/>
            <person name="Floudas D."/>
            <person name="Copeland A."/>
            <person name="Barry K.W."/>
            <person name="Cichocki N."/>
            <person name="Veneault-Fourrey C."/>
            <person name="LaButti K."/>
            <person name="Lindquist E.A."/>
            <person name="Lipzen A."/>
            <person name="Lundell T."/>
            <person name="Morin E."/>
            <person name="Murat C."/>
            <person name="Riley R."/>
            <person name="Ohm R."/>
            <person name="Sun H."/>
            <person name="Tunlid A."/>
            <person name="Henrissat B."/>
            <person name="Grigoriev I.V."/>
            <person name="Hibbett D.S."/>
            <person name="Martin F."/>
        </authorList>
    </citation>
    <scope>NUCLEOTIDE SEQUENCE [LARGE SCALE GENOMIC DNA]</scope>
    <source>
        <strain evidence="15">MUT 4182</strain>
    </source>
</reference>
<feature type="compositionally biased region" description="Basic and acidic residues" evidence="12">
    <location>
        <begin position="343"/>
        <end position="371"/>
    </location>
</feature>
<comment type="subcellular location">
    <subcellularLocation>
        <location evidence="1 11">Nucleus</location>
        <location evidence="1 11">Nucleolus</location>
    </subcellularLocation>
</comment>
<dbReference type="STRING" id="1051891.A0A0C3QDQ9"/>
<dbReference type="Pfam" id="PF21800">
    <property type="entry name" value="KH_KRR1_2nd"/>
    <property type="match status" value="1"/>
</dbReference>
<dbReference type="PIRSF" id="PIRSF006515">
    <property type="entry name" value="KRR1"/>
    <property type="match status" value="1"/>
</dbReference>
<dbReference type="EMBL" id="KN822986">
    <property type="protein sequence ID" value="KIO29180.1"/>
    <property type="molecule type" value="Genomic_DNA"/>
</dbReference>